<dbReference type="PANTHER" id="PTHR12097">
    <property type="entry name" value="SPLICING FACTOR 3B, SUBUNIT 1-RELATED"/>
    <property type="match status" value="1"/>
</dbReference>
<name>A0A1B7MXI2_9AGAM</name>
<dbReference type="Proteomes" id="UP000092154">
    <property type="component" value="Unassembled WGS sequence"/>
</dbReference>
<evidence type="ECO:0000313" key="1">
    <source>
        <dbReference type="EMBL" id="OAX37271.1"/>
    </source>
</evidence>
<dbReference type="OrthoDB" id="1666539at2759"/>
<gene>
    <name evidence="1" type="ORF">K503DRAFT_771662</name>
</gene>
<evidence type="ECO:0000313" key="2">
    <source>
        <dbReference type="Proteomes" id="UP000092154"/>
    </source>
</evidence>
<accession>A0A1B7MXI2</accession>
<organism evidence="1 2">
    <name type="scientific">Rhizopogon vinicolor AM-OR11-026</name>
    <dbReference type="NCBI Taxonomy" id="1314800"/>
    <lineage>
        <taxon>Eukaryota</taxon>
        <taxon>Fungi</taxon>
        <taxon>Dikarya</taxon>
        <taxon>Basidiomycota</taxon>
        <taxon>Agaricomycotina</taxon>
        <taxon>Agaricomycetes</taxon>
        <taxon>Agaricomycetidae</taxon>
        <taxon>Boletales</taxon>
        <taxon>Suillineae</taxon>
        <taxon>Rhizopogonaceae</taxon>
        <taxon>Rhizopogon</taxon>
    </lineage>
</organism>
<sequence>MQEASTNLNDYTADRGAELVPPQEQMRIGFELLDLLEAHKKGIRRTPVNSFSYITKSSGPQDVLSTLLTDLRVQERQS</sequence>
<dbReference type="InterPro" id="IPR038737">
    <property type="entry name" value="SF3b_su1-like"/>
</dbReference>
<dbReference type="AlphaFoldDB" id="A0A1B7MXI2"/>
<protein>
    <submittedName>
        <fullName evidence="1">Uncharacterized protein</fullName>
    </submittedName>
</protein>
<dbReference type="EMBL" id="KV448362">
    <property type="protein sequence ID" value="OAX37271.1"/>
    <property type="molecule type" value="Genomic_DNA"/>
</dbReference>
<dbReference type="GO" id="GO:0000245">
    <property type="term" value="P:spliceosomal complex assembly"/>
    <property type="evidence" value="ECO:0007669"/>
    <property type="project" value="InterPro"/>
</dbReference>
<proteinExistence type="predicted"/>
<feature type="non-terminal residue" evidence="1">
    <location>
        <position position="78"/>
    </location>
</feature>
<dbReference type="STRING" id="1314800.A0A1B7MXI2"/>
<keyword evidence="2" id="KW-1185">Reference proteome</keyword>
<reference evidence="1 2" key="1">
    <citation type="submission" date="2016-06" db="EMBL/GenBank/DDBJ databases">
        <title>Comparative genomics of the ectomycorrhizal sister species Rhizopogon vinicolor and Rhizopogon vesiculosus (Basidiomycota: Boletales) reveals a divergence of the mating type B locus.</title>
        <authorList>
            <consortium name="DOE Joint Genome Institute"/>
            <person name="Mujic A.B."/>
            <person name="Kuo A."/>
            <person name="Tritt A."/>
            <person name="Lipzen A."/>
            <person name="Chen C."/>
            <person name="Johnson J."/>
            <person name="Sharma A."/>
            <person name="Barry K."/>
            <person name="Grigoriev I.V."/>
            <person name="Spatafora J.W."/>
        </authorList>
    </citation>
    <scope>NUCLEOTIDE SEQUENCE [LARGE SCALE GENOMIC DNA]</scope>
    <source>
        <strain evidence="1 2">AM-OR11-026</strain>
    </source>
</reference>
<dbReference type="GO" id="GO:0003729">
    <property type="term" value="F:mRNA binding"/>
    <property type="evidence" value="ECO:0007669"/>
    <property type="project" value="InterPro"/>
</dbReference>
<dbReference type="InParanoid" id="A0A1B7MXI2"/>